<evidence type="ECO:0000256" key="6">
    <source>
        <dbReference type="ARBA" id="ARBA00022692"/>
    </source>
</evidence>
<comment type="caution">
    <text evidence="15">The sequence shown here is derived from an EMBL/GenBank/DDBJ whole genome shotgun (WGS) entry which is preliminary data.</text>
</comment>
<evidence type="ECO:0000256" key="2">
    <source>
        <dbReference type="ARBA" id="ARBA00010621"/>
    </source>
</evidence>
<comment type="subcellular location">
    <subcellularLocation>
        <location evidence="1 14">Cell membrane</location>
        <topology evidence="1 14">Multi-pass membrane protein</topology>
    </subcellularLocation>
</comment>
<keyword evidence="6 14" id="KW-0812">Transmembrane</keyword>
<comment type="function">
    <text evidence="14">Catalyzes the dephosphorylation of undecaprenyl diphosphate (UPP). Confers resistance to bacitracin.</text>
</comment>
<comment type="similarity">
    <text evidence="2 14">Belongs to the UppP family.</text>
</comment>
<comment type="miscellaneous">
    <text evidence="14">Bacitracin is thought to be involved in the inhibition of peptidoglycan synthesis by sequestering undecaprenyl diphosphate, thereby reducing the pool of lipid carrier available.</text>
</comment>
<organism evidence="15 16">
    <name type="scientific">Arcicella aquatica</name>
    <dbReference type="NCBI Taxonomy" id="217141"/>
    <lineage>
        <taxon>Bacteria</taxon>
        <taxon>Pseudomonadati</taxon>
        <taxon>Bacteroidota</taxon>
        <taxon>Cytophagia</taxon>
        <taxon>Cytophagales</taxon>
        <taxon>Flectobacillaceae</taxon>
        <taxon>Arcicella</taxon>
    </lineage>
</organism>
<gene>
    <name evidence="14" type="primary">uppP</name>
    <name evidence="15" type="ORF">VB264_23465</name>
</gene>
<keyword evidence="7 14" id="KW-0378">Hydrolase</keyword>
<dbReference type="RefSeq" id="WP_323253596.1">
    <property type="nucleotide sequence ID" value="NZ_JAYFUL010000068.1"/>
</dbReference>
<keyword evidence="16" id="KW-1185">Reference proteome</keyword>
<dbReference type="Proteomes" id="UP001304671">
    <property type="component" value="Unassembled WGS sequence"/>
</dbReference>
<dbReference type="PANTHER" id="PTHR30622:SF3">
    <property type="entry name" value="UNDECAPRENYL-DIPHOSPHATASE"/>
    <property type="match status" value="1"/>
</dbReference>
<keyword evidence="10 14" id="KW-0046">Antibiotic resistance</keyword>
<keyword evidence="14" id="KW-0133">Cell shape</keyword>
<evidence type="ECO:0000256" key="5">
    <source>
        <dbReference type="ARBA" id="ARBA00022475"/>
    </source>
</evidence>
<keyword evidence="8 14" id="KW-1133">Transmembrane helix</keyword>
<keyword evidence="14" id="KW-0961">Cell wall biogenesis/degradation</keyword>
<dbReference type="HAMAP" id="MF_01006">
    <property type="entry name" value="Undec_diphosphatase"/>
    <property type="match status" value="1"/>
</dbReference>
<dbReference type="GO" id="GO:0050380">
    <property type="term" value="F:undecaprenyl-diphosphatase activity"/>
    <property type="evidence" value="ECO:0007669"/>
    <property type="project" value="UniProtKB-EC"/>
</dbReference>
<evidence type="ECO:0000256" key="9">
    <source>
        <dbReference type="ARBA" id="ARBA00023136"/>
    </source>
</evidence>
<sequence>MSTIQAIILAIIEGLTEFLPISSTGHMVLMSSYLGIENDKFTKLFEVCIQLGAILAVVVLYWKKFFDFSKWQFYVKLALAVIPALIFGKLFDDLIDEHLGNPIFIATVLLVGGIILLFVDNWFKNPIINEETDITNVTAIKIGAYQCLAIMFPGLSRSAATILGGMQQKLSRGLAAEFSFFLAVPTMAAATGYKLLKFISEEGSISEEQVKLLGIGNLVAFIVAVLAIKFFITVLNKYGFKYFGIYRIIVGIVILVLAATGSH</sequence>
<evidence type="ECO:0000256" key="12">
    <source>
        <dbReference type="ARBA" id="ARBA00032932"/>
    </source>
</evidence>
<evidence type="ECO:0000313" key="16">
    <source>
        <dbReference type="Proteomes" id="UP001304671"/>
    </source>
</evidence>
<evidence type="ECO:0000256" key="13">
    <source>
        <dbReference type="ARBA" id="ARBA00047594"/>
    </source>
</evidence>
<evidence type="ECO:0000256" key="14">
    <source>
        <dbReference type="HAMAP-Rule" id="MF_01006"/>
    </source>
</evidence>
<dbReference type="PANTHER" id="PTHR30622">
    <property type="entry name" value="UNDECAPRENYL-DIPHOSPHATASE"/>
    <property type="match status" value="1"/>
</dbReference>
<dbReference type="InterPro" id="IPR003824">
    <property type="entry name" value="UppP"/>
</dbReference>
<evidence type="ECO:0000256" key="7">
    <source>
        <dbReference type="ARBA" id="ARBA00022801"/>
    </source>
</evidence>
<keyword evidence="5 14" id="KW-1003">Cell membrane</keyword>
<accession>A0ABU5QUS5</accession>
<evidence type="ECO:0000256" key="3">
    <source>
        <dbReference type="ARBA" id="ARBA00012374"/>
    </source>
</evidence>
<feature type="transmembrane region" description="Helical" evidence="14">
    <location>
        <begin position="41"/>
        <end position="61"/>
    </location>
</feature>
<evidence type="ECO:0000256" key="10">
    <source>
        <dbReference type="ARBA" id="ARBA00023251"/>
    </source>
</evidence>
<feature type="transmembrane region" description="Helical" evidence="14">
    <location>
        <begin position="213"/>
        <end position="232"/>
    </location>
</feature>
<evidence type="ECO:0000256" key="8">
    <source>
        <dbReference type="ARBA" id="ARBA00022989"/>
    </source>
</evidence>
<evidence type="ECO:0000256" key="11">
    <source>
        <dbReference type="ARBA" id="ARBA00032707"/>
    </source>
</evidence>
<dbReference type="EMBL" id="JAYFUL010000068">
    <property type="protein sequence ID" value="MEA5260778.1"/>
    <property type="molecule type" value="Genomic_DNA"/>
</dbReference>
<keyword evidence="14" id="KW-0573">Peptidoglycan synthesis</keyword>
<name>A0ABU5QUS5_9BACT</name>
<dbReference type="EC" id="3.6.1.27" evidence="3 14"/>
<evidence type="ECO:0000256" key="1">
    <source>
        <dbReference type="ARBA" id="ARBA00004651"/>
    </source>
</evidence>
<keyword evidence="9 14" id="KW-0472">Membrane</keyword>
<feature type="transmembrane region" description="Helical" evidence="14">
    <location>
        <begin position="73"/>
        <end position="91"/>
    </location>
</feature>
<reference evidence="15 16" key="1">
    <citation type="submission" date="2023-12" db="EMBL/GenBank/DDBJ databases">
        <title>Novel species of the genus Arcicella isolated from rivers.</title>
        <authorList>
            <person name="Lu H."/>
        </authorList>
    </citation>
    <scope>NUCLEOTIDE SEQUENCE [LARGE SCALE GENOMIC DNA]</scope>
    <source>
        <strain evidence="15 16">LMG 21963</strain>
    </source>
</reference>
<proteinExistence type="inferred from homology"/>
<feature type="transmembrane region" description="Helical" evidence="14">
    <location>
        <begin position="7"/>
        <end position="29"/>
    </location>
</feature>
<feature type="transmembrane region" description="Helical" evidence="14">
    <location>
        <begin position="103"/>
        <end position="123"/>
    </location>
</feature>
<evidence type="ECO:0000256" key="4">
    <source>
        <dbReference type="ARBA" id="ARBA00021581"/>
    </source>
</evidence>
<evidence type="ECO:0000313" key="15">
    <source>
        <dbReference type="EMBL" id="MEA5260778.1"/>
    </source>
</evidence>
<protein>
    <recommendedName>
        <fullName evidence="4 14">Undecaprenyl-diphosphatase</fullName>
        <ecNumber evidence="3 14">3.6.1.27</ecNumber>
    </recommendedName>
    <alternativeName>
        <fullName evidence="12 14">Bacitracin resistance protein</fullName>
    </alternativeName>
    <alternativeName>
        <fullName evidence="11 14">Undecaprenyl pyrophosphate phosphatase</fullName>
    </alternativeName>
</protein>
<comment type="catalytic activity">
    <reaction evidence="13 14">
        <text>di-trans,octa-cis-undecaprenyl diphosphate + H2O = di-trans,octa-cis-undecaprenyl phosphate + phosphate + H(+)</text>
        <dbReference type="Rhea" id="RHEA:28094"/>
        <dbReference type="ChEBI" id="CHEBI:15377"/>
        <dbReference type="ChEBI" id="CHEBI:15378"/>
        <dbReference type="ChEBI" id="CHEBI:43474"/>
        <dbReference type="ChEBI" id="CHEBI:58405"/>
        <dbReference type="ChEBI" id="CHEBI:60392"/>
        <dbReference type="EC" id="3.6.1.27"/>
    </reaction>
</comment>
<dbReference type="NCBIfam" id="NF001390">
    <property type="entry name" value="PRK00281.1-4"/>
    <property type="match status" value="1"/>
</dbReference>
<feature type="transmembrane region" description="Helical" evidence="14">
    <location>
        <begin position="174"/>
        <end position="193"/>
    </location>
</feature>
<feature type="transmembrane region" description="Helical" evidence="14">
    <location>
        <begin position="244"/>
        <end position="262"/>
    </location>
</feature>
<dbReference type="Pfam" id="PF02673">
    <property type="entry name" value="BacA"/>
    <property type="match status" value="1"/>
</dbReference>